<evidence type="ECO:0000256" key="2">
    <source>
        <dbReference type="ARBA" id="ARBA00004496"/>
    </source>
</evidence>
<feature type="domain" description="RRM" evidence="8">
    <location>
        <begin position="119"/>
        <end position="194"/>
    </location>
</feature>
<name>A0A1A9V114_GLOAU</name>
<dbReference type="InterPro" id="IPR052462">
    <property type="entry name" value="SLIRP/GR-RBP-like"/>
</dbReference>
<evidence type="ECO:0000256" key="4">
    <source>
        <dbReference type="ARBA" id="ARBA00022884"/>
    </source>
</evidence>
<keyword evidence="10" id="KW-1185">Reference proteome</keyword>
<dbReference type="STRING" id="7395.A0A1A9V114"/>
<dbReference type="SUPFAM" id="SSF54928">
    <property type="entry name" value="RNA-binding domain, RBD"/>
    <property type="match status" value="1"/>
</dbReference>
<dbReference type="Proteomes" id="UP000078200">
    <property type="component" value="Unassembled WGS sequence"/>
</dbReference>
<reference evidence="9" key="1">
    <citation type="submission" date="2020-05" db="UniProtKB">
        <authorList>
            <consortium name="EnsemblMetazoa"/>
        </authorList>
    </citation>
    <scope>IDENTIFICATION</scope>
    <source>
        <strain evidence="9">TTRI</strain>
    </source>
</reference>
<dbReference type="InterPro" id="IPR012677">
    <property type="entry name" value="Nucleotide-bd_a/b_plait_sf"/>
</dbReference>
<dbReference type="InterPro" id="IPR000504">
    <property type="entry name" value="RRM_dom"/>
</dbReference>
<evidence type="ECO:0000256" key="3">
    <source>
        <dbReference type="ARBA" id="ARBA00022490"/>
    </source>
</evidence>
<dbReference type="Pfam" id="PF03517">
    <property type="entry name" value="Voldacs"/>
    <property type="match status" value="1"/>
</dbReference>
<evidence type="ECO:0000256" key="5">
    <source>
        <dbReference type="ARBA" id="ARBA00023242"/>
    </source>
</evidence>
<dbReference type="GO" id="GO:0005634">
    <property type="term" value="C:nucleus"/>
    <property type="evidence" value="ECO:0007669"/>
    <property type="project" value="UniProtKB-SubCell"/>
</dbReference>
<dbReference type="VEuPathDB" id="VectorBase:GAUT022325"/>
<dbReference type="InterPro" id="IPR039924">
    <property type="entry name" value="ICln/Lot5/Saf5"/>
</dbReference>
<keyword evidence="4 6" id="KW-0694">RNA-binding</keyword>
<evidence type="ECO:0000313" key="10">
    <source>
        <dbReference type="Proteomes" id="UP000078200"/>
    </source>
</evidence>
<dbReference type="PANTHER" id="PTHR48027">
    <property type="entry name" value="HETEROGENEOUS NUCLEAR RIBONUCLEOPROTEIN 87F-RELATED"/>
    <property type="match status" value="1"/>
</dbReference>
<evidence type="ECO:0000256" key="1">
    <source>
        <dbReference type="ARBA" id="ARBA00004123"/>
    </source>
</evidence>
<dbReference type="GO" id="GO:0005737">
    <property type="term" value="C:cytoplasm"/>
    <property type="evidence" value="ECO:0007669"/>
    <property type="project" value="UniProtKB-SubCell"/>
</dbReference>
<dbReference type="InterPro" id="IPR035979">
    <property type="entry name" value="RBD_domain_sf"/>
</dbReference>
<dbReference type="Pfam" id="PF03522">
    <property type="entry name" value="SLC12"/>
    <property type="match status" value="1"/>
</dbReference>
<dbReference type="PROSITE" id="PS50102">
    <property type="entry name" value="RRM"/>
    <property type="match status" value="1"/>
</dbReference>
<dbReference type="SMART" id="SM00360">
    <property type="entry name" value="RRM"/>
    <property type="match status" value="1"/>
</dbReference>
<evidence type="ECO:0000256" key="7">
    <source>
        <dbReference type="SAM" id="MobiDB-lite"/>
    </source>
</evidence>
<dbReference type="Gene3D" id="2.30.29.30">
    <property type="entry name" value="Pleckstrin-homology domain (PH domain)/Phosphotyrosine-binding domain (PTB)"/>
    <property type="match status" value="1"/>
</dbReference>
<organism evidence="9 10">
    <name type="scientific">Glossina austeni</name>
    <name type="common">Savannah tsetse fly</name>
    <dbReference type="NCBI Taxonomy" id="7395"/>
    <lineage>
        <taxon>Eukaryota</taxon>
        <taxon>Metazoa</taxon>
        <taxon>Ecdysozoa</taxon>
        <taxon>Arthropoda</taxon>
        <taxon>Hexapoda</taxon>
        <taxon>Insecta</taxon>
        <taxon>Pterygota</taxon>
        <taxon>Neoptera</taxon>
        <taxon>Endopterygota</taxon>
        <taxon>Diptera</taxon>
        <taxon>Brachycera</taxon>
        <taxon>Muscomorpha</taxon>
        <taxon>Hippoboscoidea</taxon>
        <taxon>Glossinidae</taxon>
        <taxon>Glossina</taxon>
    </lineage>
</organism>
<keyword evidence="3" id="KW-0963">Cytoplasm</keyword>
<dbReference type="InterPro" id="IPR018491">
    <property type="entry name" value="SLC12_C"/>
</dbReference>
<keyword evidence="5" id="KW-0539">Nucleus</keyword>
<dbReference type="Gene3D" id="3.30.70.330">
    <property type="match status" value="1"/>
</dbReference>
<dbReference type="GO" id="GO:0016020">
    <property type="term" value="C:membrane"/>
    <property type="evidence" value="ECO:0007669"/>
    <property type="project" value="InterPro"/>
</dbReference>
<dbReference type="EnsemblMetazoa" id="GAUT022325-RA">
    <property type="protein sequence ID" value="GAUT022325-PA"/>
    <property type="gene ID" value="GAUT022325"/>
</dbReference>
<sequence>HRYLYGRTQKLHYKNLVIYINDISAHVRAENLQMQQHSKLIANPGVPFNSPHFHDWLYGIARNDCNENRIKTSKLNMPATESLKRLTSVAAGSRRTVEAKRALPRPEREASENKNFSEKKLFVGGLKDNHDEPCLTEYFSEFGEVVSIKILTDETTGKRRGFAFVEFDDCNAVDKAICNMASLLTNFRIKYSELIMLKGLTESLKPEPLLKHNRFIDYDNSNVASEYDRIKNGELQTMEAKTNRQLRIHELIVEHSSETALCLYICQESIHNHSCGNPPPTGGPLAAASKMVPVPETLMSPDICPTAPGIYEVTAASPYINIQNGVEDEGNATDEEEKDDEIFQDAEEEQITECWLIPEDVNTVDTIFQGMTECQA</sequence>
<dbReference type="GO" id="GO:0003723">
    <property type="term" value="F:RNA binding"/>
    <property type="evidence" value="ECO:0007669"/>
    <property type="project" value="UniProtKB-UniRule"/>
</dbReference>
<protein>
    <recommendedName>
        <fullName evidence="8">RRM domain-containing protein</fullName>
    </recommendedName>
</protein>
<accession>A0A1A9V114</accession>
<feature type="region of interest" description="Disordered" evidence="7">
    <location>
        <begin position="95"/>
        <end position="114"/>
    </location>
</feature>
<dbReference type="AlphaFoldDB" id="A0A1A9V114"/>
<comment type="subcellular location">
    <subcellularLocation>
        <location evidence="2">Cytoplasm</location>
    </subcellularLocation>
    <subcellularLocation>
        <location evidence="1">Nucleus</location>
    </subcellularLocation>
</comment>
<evidence type="ECO:0000259" key="8">
    <source>
        <dbReference type="PROSITE" id="PS50102"/>
    </source>
</evidence>
<proteinExistence type="predicted"/>
<dbReference type="InterPro" id="IPR011993">
    <property type="entry name" value="PH-like_dom_sf"/>
</dbReference>
<evidence type="ECO:0000256" key="6">
    <source>
        <dbReference type="PROSITE-ProRule" id="PRU00176"/>
    </source>
</evidence>
<dbReference type="GO" id="GO:0022857">
    <property type="term" value="F:transmembrane transporter activity"/>
    <property type="evidence" value="ECO:0007669"/>
    <property type="project" value="InterPro"/>
</dbReference>
<dbReference type="GO" id="GO:0006811">
    <property type="term" value="P:monoatomic ion transport"/>
    <property type="evidence" value="ECO:0007669"/>
    <property type="project" value="InterPro"/>
</dbReference>
<evidence type="ECO:0000313" key="9">
    <source>
        <dbReference type="EnsemblMetazoa" id="GAUT022325-PA"/>
    </source>
</evidence>